<dbReference type="GO" id="GO:0020037">
    <property type="term" value="F:heme binding"/>
    <property type="evidence" value="ECO:0007669"/>
    <property type="project" value="TreeGrafter"/>
</dbReference>
<sequence>MIYMIIYIPVIVPATWILNRYGLRVSILIGAILNAVGAWLKCLSMEFSQPSSTAASAMGSSSFPILMIAQAICATGQTLLLGVPAQLAATWFGKSELALATSIGVFGNQVGCALGFGLPPLMVPSVDFSTPATFDSQFDSLKRGFRILFYGGAAIMTLDLLLVTAFFRKEPKIAPSRAQYKRILQRRGQLAGDHPTGDEVNSDSQQEVSDKITSEVSELAKQSYFHQIKFSFKSLSFIWLNICYGVNTGVYYEIGTLLSVILLEYFPTEQVAIGWVGFSMVIAGLIGSIVAGIVLKKTGLYRRVLIVFYFLSVVTMGAFTGSVFSYSIAFVFVTMILLGFFQSGFLPLGFEYAAEITYPVDEGLSSGILNTSAHIFGVILTLVATALEGKYGGLSANLFMLVSMALAAIPACFMKDDLRRQRAHEKMVIEVEGKSDEEDGDDVTTSKMEQV</sequence>
<dbReference type="GO" id="GO:0016020">
    <property type="term" value="C:membrane"/>
    <property type="evidence" value="ECO:0007669"/>
    <property type="project" value="UniProtKB-SubCell"/>
</dbReference>
<name>A0A5K3FP62_MESCO</name>
<proteinExistence type="predicted"/>
<feature type="transmembrane region" description="Helical" evidence="6">
    <location>
        <begin position="60"/>
        <end position="85"/>
    </location>
</feature>
<feature type="transmembrane region" description="Helical" evidence="6">
    <location>
        <begin position="272"/>
        <end position="295"/>
    </location>
</feature>
<evidence type="ECO:0000256" key="4">
    <source>
        <dbReference type="ARBA" id="ARBA00023136"/>
    </source>
</evidence>
<dbReference type="InterPro" id="IPR036259">
    <property type="entry name" value="MFS_trans_sf"/>
</dbReference>
<evidence type="ECO:0000256" key="3">
    <source>
        <dbReference type="ARBA" id="ARBA00022989"/>
    </source>
</evidence>
<feature type="transmembrane region" description="Helical" evidence="6">
    <location>
        <begin position="300"/>
        <end position="320"/>
    </location>
</feature>
<feature type="transmembrane region" description="Helical" evidence="6">
    <location>
        <begin position="326"/>
        <end position="346"/>
    </location>
</feature>
<keyword evidence="2 6" id="KW-0812">Transmembrane</keyword>
<dbReference type="Pfam" id="PF07690">
    <property type="entry name" value="MFS_1"/>
    <property type="match status" value="2"/>
</dbReference>
<evidence type="ECO:0000259" key="7">
    <source>
        <dbReference type="PROSITE" id="PS50850"/>
    </source>
</evidence>
<feature type="region of interest" description="Disordered" evidence="5">
    <location>
        <begin position="429"/>
        <end position="451"/>
    </location>
</feature>
<organism evidence="8">
    <name type="scientific">Mesocestoides corti</name>
    <name type="common">Flatworm</name>
    <dbReference type="NCBI Taxonomy" id="53468"/>
    <lineage>
        <taxon>Eukaryota</taxon>
        <taxon>Metazoa</taxon>
        <taxon>Spiralia</taxon>
        <taxon>Lophotrochozoa</taxon>
        <taxon>Platyhelminthes</taxon>
        <taxon>Cestoda</taxon>
        <taxon>Eucestoda</taxon>
        <taxon>Cyclophyllidea</taxon>
        <taxon>Mesocestoididae</taxon>
        <taxon>Mesocestoides</taxon>
    </lineage>
</organism>
<evidence type="ECO:0000256" key="6">
    <source>
        <dbReference type="SAM" id="Phobius"/>
    </source>
</evidence>
<feature type="transmembrane region" description="Helical" evidence="6">
    <location>
        <begin position="147"/>
        <end position="167"/>
    </location>
</feature>
<feature type="transmembrane region" description="Helical" evidence="6">
    <location>
        <begin position="230"/>
        <end position="252"/>
    </location>
</feature>
<keyword evidence="3 6" id="KW-1133">Transmembrane helix</keyword>
<evidence type="ECO:0000256" key="2">
    <source>
        <dbReference type="ARBA" id="ARBA00022692"/>
    </source>
</evidence>
<dbReference type="GO" id="GO:0097037">
    <property type="term" value="P:heme export"/>
    <property type="evidence" value="ECO:0007669"/>
    <property type="project" value="TreeGrafter"/>
</dbReference>
<dbReference type="PANTHER" id="PTHR10924:SF4">
    <property type="entry name" value="GH15861P"/>
    <property type="match status" value="1"/>
</dbReference>
<dbReference type="Gene3D" id="1.20.1250.20">
    <property type="entry name" value="MFS general substrate transporter like domains"/>
    <property type="match status" value="2"/>
</dbReference>
<feature type="domain" description="Major facilitator superfamily (MFS) profile" evidence="7">
    <location>
        <begin position="1"/>
        <end position="419"/>
    </location>
</feature>
<dbReference type="InterPro" id="IPR020846">
    <property type="entry name" value="MFS_dom"/>
</dbReference>
<dbReference type="InterPro" id="IPR011701">
    <property type="entry name" value="MFS"/>
</dbReference>
<reference evidence="8" key="1">
    <citation type="submission" date="2019-11" db="UniProtKB">
        <authorList>
            <consortium name="WormBaseParasite"/>
        </authorList>
    </citation>
    <scope>IDENTIFICATION</scope>
</reference>
<dbReference type="PANTHER" id="PTHR10924">
    <property type="entry name" value="MAJOR FACILITATOR SUPERFAMILY PROTEIN-RELATED"/>
    <property type="match status" value="1"/>
</dbReference>
<feature type="transmembrane region" description="Helical" evidence="6">
    <location>
        <begin position="393"/>
        <end position="413"/>
    </location>
</feature>
<comment type="subcellular location">
    <subcellularLocation>
        <location evidence="1">Membrane</location>
        <topology evidence="1">Multi-pass membrane protein</topology>
    </subcellularLocation>
</comment>
<evidence type="ECO:0000313" key="8">
    <source>
        <dbReference type="WBParaSite" id="MCU_009918-RA"/>
    </source>
</evidence>
<dbReference type="GO" id="GO:0015232">
    <property type="term" value="F:heme transmembrane transporter activity"/>
    <property type="evidence" value="ECO:0007669"/>
    <property type="project" value="TreeGrafter"/>
</dbReference>
<feature type="transmembrane region" description="Helical" evidence="6">
    <location>
        <begin position="367"/>
        <end position="387"/>
    </location>
</feature>
<evidence type="ECO:0000256" key="1">
    <source>
        <dbReference type="ARBA" id="ARBA00004141"/>
    </source>
</evidence>
<dbReference type="WBParaSite" id="MCU_009918-RA">
    <property type="protein sequence ID" value="MCU_009918-RA"/>
    <property type="gene ID" value="MCU_009918"/>
</dbReference>
<keyword evidence="4 6" id="KW-0472">Membrane</keyword>
<evidence type="ECO:0000256" key="5">
    <source>
        <dbReference type="SAM" id="MobiDB-lite"/>
    </source>
</evidence>
<feature type="transmembrane region" description="Helical" evidence="6">
    <location>
        <begin position="97"/>
        <end position="118"/>
    </location>
</feature>
<feature type="transmembrane region" description="Helical" evidence="6">
    <location>
        <begin position="21"/>
        <end position="40"/>
    </location>
</feature>
<dbReference type="AlphaFoldDB" id="A0A5K3FP62"/>
<dbReference type="PROSITE" id="PS50850">
    <property type="entry name" value="MFS"/>
    <property type="match status" value="1"/>
</dbReference>
<dbReference type="InterPro" id="IPR049680">
    <property type="entry name" value="FLVCR1-2_SLC49-like"/>
</dbReference>
<dbReference type="SUPFAM" id="SSF103473">
    <property type="entry name" value="MFS general substrate transporter"/>
    <property type="match status" value="1"/>
</dbReference>
<accession>A0A5K3FP62</accession>
<protein>
    <submittedName>
        <fullName evidence="8">MFS domain-containing protein</fullName>
    </submittedName>
</protein>